<keyword evidence="4" id="KW-1185">Reference proteome</keyword>
<evidence type="ECO:0000313" key="3">
    <source>
        <dbReference type="EMBL" id="KAK2599559.1"/>
    </source>
</evidence>
<dbReference type="InterPro" id="IPR036047">
    <property type="entry name" value="F-box-like_dom_sf"/>
</dbReference>
<dbReference type="AlphaFoldDB" id="A0AAD9S549"/>
<feature type="region of interest" description="Disordered" evidence="1">
    <location>
        <begin position="41"/>
        <end position="148"/>
    </location>
</feature>
<dbReference type="EMBL" id="JAUJFL010000007">
    <property type="protein sequence ID" value="KAK2599560.1"/>
    <property type="molecule type" value="Genomic_DNA"/>
</dbReference>
<feature type="region of interest" description="Disordered" evidence="1">
    <location>
        <begin position="1"/>
        <end position="22"/>
    </location>
</feature>
<evidence type="ECO:0000259" key="2">
    <source>
        <dbReference type="PROSITE" id="PS50181"/>
    </source>
</evidence>
<feature type="compositionally biased region" description="Pro residues" evidence="1">
    <location>
        <begin position="125"/>
        <end position="134"/>
    </location>
</feature>
<gene>
    <name evidence="3" type="ORF">N8I77_011302</name>
</gene>
<dbReference type="InterPro" id="IPR001810">
    <property type="entry name" value="F-box_dom"/>
</dbReference>
<evidence type="ECO:0000313" key="4">
    <source>
        <dbReference type="Proteomes" id="UP001265746"/>
    </source>
</evidence>
<dbReference type="SMART" id="SM00256">
    <property type="entry name" value="FBOX"/>
    <property type="match status" value="1"/>
</dbReference>
<feature type="compositionally biased region" description="Polar residues" evidence="1">
    <location>
        <begin position="1"/>
        <end position="17"/>
    </location>
</feature>
<evidence type="ECO:0000256" key="1">
    <source>
        <dbReference type="SAM" id="MobiDB-lite"/>
    </source>
</evidence>
<accession>A0AAD9S549</accession>
<dbReference type="Gene3D" id="1.20.1280.50">
    <property type="match status" value="1"/>
</dbReference>
<dbReference type="EMBL" id="JAUJFL010000007">
    <property type="protein sequence ID" value="KAK2599559.1"/>
    <property type="molecule type" value="Genomic_DNA"/>
</dbReference>
<feature type="domain" description="F-box" evidence="2">
    <location>
        <begin position="195"/>
        <end position="231"/>
    </location>
</feature>
<proteinExistence type="predicted"/>
<sequence length="388" mass="42146">MDSPTPLSSQPAPTSPTLAAAGTVLPHDDTQSTQLAHQASHLTLSTQMPQATTPTAAVSPVVPPPAEPPYPAPKRTRACSASCTASSDGSPPLQRPRQASAPIGPFLLLPATTPSNPGSAGDAQPAPPISPPPYEHSRDRGGSSARNVGDAACQQVMDWPKPMLAADHALGASDALILSPAHEDFTLLSVGPDDKVTLAVLPNEVLLHVLGFLDVSDLLSTSRTSHQFRSLALAPILHRLRLRHARNVLPPLLTSPSRPTLKDLMHRSIFMTKTTVVSRRLSRSLTAIRLSRRLAARPEPETLVARSVLPPECVPFGSVAPGLVAKKRAVEREQVRDGMRRWVGGVWERRWREKAEDRRRWEERSGVGRVWRLRRFWERVGKGEIQAS</sequence>
<dbReference type="Proteomes" id="UP001265746">
    <property type="component" value="Unassembled WGS sequence"/>
</dbReference>
<protein>
    <recommendedName>
        <fullName evidence="2">F-box domain-containing protein</fullName>
    </recommendedName>
</protein>
<feature type="compositionally biased region" description="Pro residues" evidence="1">
    <location>
        <begin position="61"/>
        <end position="72"/>
    </location>
</feature>
<dbReference type="SUPFAM" id="SSF81383">
    <property type="entry name" value="F-box domain"/>
    <property type="match status" value="1"/>
</dbReference>
<organism evidence="3 4">
    <name type="scientific">Phomopsis amygdali</name>
    <name type="common">Fusicoccum amygdali</name>
    <dbReference type="NCBI Taxonomy" id="1214568"/>
    <lineage>
        <taxon>Eukaryota</taxon>
        <taxon>Fungi</taxon>
        <taxon>Dikarya</taxon>
        <taxon>Ascomycota</taxon>
        <taxon>Pezizomycotina</taxon>
        <taxon>Sordariomycetes</taxon>
        <taxon>Sordariomycetidae</taxon>
        <taxon>Diaporthales</taxon>
        <taxon>Diaporthaceae</taxon>
        <taxon>Diaporthe</taxon>
    </lineage>
</organism>
<comment type="caution">
    <text evidence="3">The sequence shown here is derived from an EMBL/GenBank/DDBJ whole genome shotgun (WGS) entry which is preliminary data.</text>
</comment>
<feature type="compositionally biased region" description="Low complexity" evidence="1">
    <location>
        <begin position="78"/>
        <end position="87"/>
    </location>
</feature>
<dbReference type="PROSITE" id="PS50181">
    <property type="entry name" value="FBOX"/>
    <property type="match status" value="1"/>
</dbReference>
<dbReference type="CDD" id="cd09917">
    <property type="entry name" value="F-box_SF"/>
    <property type="match status" value="1"/>
</dbReference>
<dbReference type="Pfam" id="PF12937">
    <property type="entry name" value="F-box-like"/>
    <property type="match status" value="1"/>
</dbReference>
<feature type="compositionally biased region" description="Low complexity" evidence="1">
    <location>
        <begin position="46"/>
        <end position="60"/>
    </location>
</feature>
<dbReference type="Gene3D" id="6.10.140.2040">
    <property type="match status" value="1"/>
</dbReference>
<reference evidence="3" key="1">
    <citation type="submission" date="2023-06" db="EMBL/GenBank/DDBJ databases">
        <authorList>
            <person name="Noh H."/>
        </authorList>
    </citation>
    <scope>NUCLEOTIDE SEQUENCE</scope>
    <source>
        <strain evidence="3">DUCC20226</strain>
    </source>
</reference>
<name>A0AAD9S549_PHOAM</name>